<feature type="region of interest" description="Disordered" evidence="1">
    <location>
        <begin position="281"/>
        <end position="333"/>
    </location>
</feature>
<feature type="compositionally biased region" description="Basic residues" evidence="1">
    <location>
        <begin position="303"/>
        <end position="322"/>
    </location>
</feature>
<feature type="compositionally biased region" description="Basic and acidic residues" evidence="1">
    <location>
        <begin position="603"/>
        <end position="615"/>
    </location>
</feature>
<reference evidence="2" key="1">
    <citation type="submission" date="2021-01" db="EMBL/GenBank/DDBJ databases">
        <authorList>
            <person name="Corre E."/>
            <person name="Pelletier E."/>
            <person name="Niang G."/>
            <person name="Scheremetjew M."/>
            <person name="Finn R."/>
            <person name="Kale V."/>
            <person name="Holt S."/>
            <person name="Cochrane G."/>
            <person name="Meng A."/>
            <person name="Brown T."/>
            <person name="Cohen L."/>
        </authorList>
    </citation>
    <scope>NUCLEOTIDE SEQUENCE</scope>
    <source>
        <strain evidence="2">CCMP2078</strain>
    </source>
</reference>
<name>A0A7R9U2I7_9STRA</name>
<feature type="compositionally biased region" description="Basic and acidic residues" evidence="1">
    <location>
        <begin position="703"/>
        <end position="716"/>
    </location>
</feature>
<protein>
    <submittedName>
        <fullName evidence="2">Uncharacterized protein</fullName>
    </submittedName>
</protein>
<feature type="compositionally biased region" description="Pro residues" evidence="1">
    <location>
        <begin position="181"/>
        <end position="199"/>
    </location>
</feature>
<feature type="compositionally biased region" description="Low complexity" evidence="1">
    <location>
        <begin position="545"/>
        <end position="560"/>
    </location>
</feature>
<gene>
    <name evidence="2" type="ORF">PPYR1160_LOCUS1735</name>
</gene>
<accession>A0A7R9U2I7</accession>
<feature type="region of interest" description="Disordered" evidence="1">
    <location>
        <begin position="429"/>
        <end position="457"/>
    </location>
</feature>
<feature type="region of interest" description="Disordered" evidence="1">
    <location>
        <begin position="686"/>
        <end position="718"/>
    </location>
</feature>
<proteinExistence type="predicted"/>
<feature type="region of interest" description="Disordered" evidence="1">
    <location>
        <begin position="177"/>
        <end position="249"/>
    </location>
</feature>
<evidence type="ECO:0000256" key="1">
    <source>
        <dbReference type="SAM" id="MobiDB-lite"/>
    </source>
</evidence>
<sequence>MSGLPHCFPFTGETAAPRIPQDQVPMLLQVARRRRRKKALPKGWHGAAAEEMKMVLTWLAERESFLEEVGNTLRRHLPDGTELRSSMPQPLDVQNISDDIISPQPTPTEEFVPTPPTHGMPSLPRAGANPAGLPAPPSGLHMLDDHDDLFDMFSEDDPFFGGMLDVGDGDVVGLGAAPAFDLPPEPSAVPDPAQAPPLPLQSANRIQAPLPLPKSKRTKRAGGSSTSHSKGAKARGGGGSPREASRDLEGKSVKVRVRCSGLNGTSLLDALLPAAPFSMTAGAGGAARQSTKQSNAKDVAKPAPKRRRERKKDRTKQAKAKLRASEALPSKQEQELLKLHEAEDSFIDGEARAEALWSMLEATRFWPPSKRTIPDPKLVQEAEELLRTCRNRKRSIRDVYLSGPPSSAPTRAAWELRCERLVSGLMPLTLKGTPMDERDDTFESGDTTEEDTSDFPFPVTPLIARRMTAWERHEALQRLARKGYLADLELEDDIVLVEGGQRSAAAPTPAVKVEKPQTAPEEKPSEAKKPLQVAIPVFRGKVIDRSSPGAPSLGSASPRGKLVPLGSPVVKPEKGAGSVSGAGAAGPESTKAGEGPSPAKCNIEGEKASAEDASRDATSAAENGQPGKATRSRIDVIFPHGTDAAMALPRATARYGVLLDKQASSMAMVLSGIYEEMKEAQEKYGSLVGNGKNPSAAQKRVKKESGSKRRSSEPKVKAVNGLSEEKILEKYKRYEALVKARGKKNGSNGQAEAPTSASVASFNAGELQLQARSVGPNSLPW</sequence>
<dbReference type="EMBL" id="HBEA01002331">
    <property type="protein sequence ID" value="CAD8252243.1"/>
    <property type="molecule type" value="Transcribed_RNA"/>
</dbReference>
<feature type="compositionally biased region" description="Acidic residues" evidence="1">
    <location>
        <begin position="437"/>
        <end position="453"/>
    </location>
</feature>
<feature type="compositionally biased region" description="Basic and acidic residues" evidence="1">
    <location>
        <begin position="512"/>
        <end position="529"/>
    </location>
</feature>
<evidence type="ECO:0000313" key="2">
    <source>
        <dbReference type="EMBL" id="CAD8252243.1"/>
    </source>
</evidence>
<dbReference type="AlphaFoldDB" id="A0A7R9U2I7"/>
<feature type="region of interest" description="Disordered" evidence="1">
    <location>
        <begin position="501"/>
        <end position="631"/>
    </location>
</feature>
<organism evidence="2">
    <name type="scientific">Pinguiococcus pyrenoidosus</name>
    <dbReference type="NCBI Taxonomy" id="172671"/>
    <lineage>
        <taxon>Eukaryota</taxon>
        <taxon>Sar</taxon>
        <taxon>Stramenopiles</taxon>
        <taxon>Ochrophyta</taxon>
        <taxon>Pinguiophyceae</taxon>
        <taxon>Pinguiochrysidales</taxon>
        <taxon>Pinguiochrysidaceae</taxon>
        <taxon>Pinguiococcus</taxon>
    </lineage>
</organism>